<evidence type="ECO:0008006" key="6">
    <source>
        <dbReference type="Google" id="ProtNLM"/>
    </source>
</evidence>
<keyword evidence="1" id="KW-0430">Lectin</keyword>
<comment type="similarity">
    <text evidence="2">Belongs to the tectonin family.</text>
</comment>
<keyword evidence="5" id="KW-1185">Reference proteome</keyword>
<dbReference type="Pfam" id="PF19193">
    <property type="entry name" value="Tectonin"/>
    <property type="match status" value="1"/>
</dbReference>
<dbReference type="GO" id="GO:0030246">
    <property type="term" value="F:carbohydrate binding"/>
    <property type="evidence" value="ECO:0007669"/>
    <property type="project" value="UniProtKB-KW"/>
</dbReference>
<evidence type="ECO:0000256" key="1">
    <source>
        <dbReference type="ARBA" id="ARBA00022734"/>
    </source>
</evidence>
<dbReference type="PANTHER" id="PTHR23250">
    <property type="entry name" value="DYSFERLIN-RELATED"/>
    <property type="match status" value="1"/>
</dbReference>
<accession>A0A6G0HQY8</accession>
<dbReference type="SMART" id="SM00706">
    <property type="entry name" value="TECPR"/>
    <property type="match status" value="5"/>
</dbReference>
<gene>
    <name evidence="4" type="ORF">D5F01_LYC20607</name>
</gene>
<name>A0A6G0HQY8_LARCR</name>
<keyword evidence="3" id="KW-0732">Signal</keyword>
<dbReference type="InterPro" id="IPR051513">
    <property type="entry name" value="Tectonin_beta-prop"/>
</dbReference>
<evidence type="ECO:0000256" key="3">
    <source>
        <dbReference type="SAM" id="SignalP"/>
    </source>
</evidence>
<feature type="chain" id="PRO_5026164392" description="Fish-egg lectin" evidence="3">
    <location>
        <begin position="20"/>
        <end position="259"/>
    </location>
</feature>
<evidence type="ECO:0000313" key="5">
    <source>
        <dbReference type="Proteomes" id="UP000424527"/>
    </source>
</evidence>
<dbReference type="PANTHER" id="PTHR23250:SF3">
    <property type="entry name" value="FISH-EGG LECTIN-LIKE ISOFORM X1-RELATED"/>
    <property type="match status" value="1"/>
</dbReference>
<comment type="caution">
    <text evidence="4">The sequence shown here is derived from an EMBL/GenBank/DDBJ whole genome shotgun (WGS) entry which is preliminary data.</text>
</comment>
<dbReference type="EMBL" id="REGW02000020">
    <property type="protein sequence ID" value="KAE8281614.1"/>
    <property type="molecule type" value="Genomic_DNA"/>
</dbReference>
<sequence>MKAVAVLLLVMCHLAVSHAWKCRAAPQLPTIMQIDAGQGKVVARDASYSVYMLCGTTWFKLGSPRLKHVTVGPGGIWGADTSNRVYKYVNGQFQVAGGLYMQQVDAGGDGQIVGATYNYYGYCLRSYLAAAFTGAGSLSWSYSSIRLRYYSCGPLYGCWAIDTSFRIWFTKKMVPTSCGISGWTRISGAAKMVEVGTDGTVFVVNRGGNVYQRAGITSGRPQGTSWTKIKMCLPIHHLSYDQSRLWVVSKGGIVMQCTH</sequence>
<dbReference type="Proteomes" id="UP000424527">
    <property type="component" value="Unassembled WGS sequence"/>
</dbReference>
<dbReference type="InterPro" id="IPR006624">
    <property type="entry name" value="Beta-propeller_rpt_TECPR"/>
</dbReference>
<feature type="signal peptide" evidence="3">
    <location>
        <begin position="1"/>
        <end position="19"/>
    </location>
</feature>
<evidence type="ECO:0000256" key="2">
    <source>
        <dbReference type="ARBA" id="ARBA00038331"/>
    </source>
</evidence>
<reference evidence="4 5" key="1">
    <citation type="submission" date="2019-07" db="EMBL/GenBank/DDBJ databases">
        <title>Chromosome genome assembly for large yellow croaker.</title>
        <authorList>
            <person name="Xiao S."/>
        </authorList>
    </citation>
    <scope>NUCLEOTIDE SEQUENCE [LARGE SCALE GENOMIC DNA]</scope>
    <source>
        <strain evidence="4">JMULYC20181020</strain>
        <tissue evidence="4">Muscle</tissue>
    </source>
</reference>
<proteinExistence type="inferred from homology"/>
<dbReference type="AlphaFoldDB" id="A0A6G0HQY8"/>
<evidence type="ECO:0000313" key="4">
    <source>
        <dbReference type="EMBL" id="KAE8281614.1"/>
    </source>
</evidence>
<organism evidence="4 5">
    <name type="scientific">Larimichthys crocea</name>
    <name type="common">Large yellow croaker</name>
    <name type="synonym">Pseudosciaena crocea</name>
    <dbReference type="NCBI Taxonomy" id="215358"/>
    <lineage>
        <taxon>Eukaryota</taxon>
        <taxon>Metazoa</taxon>
        <taxon>Chordata</taxon>
        <taxon>Craniata</taxon>
        <taxon>Vertebrata</taxon>
        <taxon>Euteleostomi</taxon>
        <taxon>Actinopterygii</taxon>
        <taxon>Neopterygii</taxon>
        <taxon>Teleostei</taxon>
        <taxon>Neoteleostei</taxon>
        <taxon>Acanthomorphata</taxon>
        <taxon>Eupercaria</taxon>
        <taxon>Sciaenidae</taxon>
        <taxon>Larimichthys</taxon>
    </lineage>
</organism>
<protein>
    <recommendedName>
        <fullName evidence="6">Fish-egg lectin</fullName>
    </recommendedName>
</protein>